<sequence>MKFIPADEAIDMMLSKMNHEEKLDYLKAAWDYDYKKMNGIHSKYGLSFPIPISELMSDDEAKELAGEMLKSPVTDDDIISSMLNEFVPERKSKVSLDDSVSILNELHRLDSNFNSFNAANHYLSVSLGDDAFTVLKAYLCADVAGCDNLKSDLIKLYTKIIVNSYHAKASSIVSKSKIISEDRSKAKKGKTNRHQSTALAIAGSTWEKYPNASLPGLSAEIYAHLRNKWNDVPVVGTIERWLKESGMNPKSPQKNRDFKLVIGDEE</sequence>
<reference evidence="2" key="2">
    <citation type="submission" date="2019-10" db="EMBL/GenBank/DDBJ databases">
        <authorList>
            <consortium name="NCBI Pathogen Detection Project"/>
        </authorList>
    </citation>
    <scope>NUCLEOTIDE SEQUENCE</scope>
    <source>
        <strain evidence="2">Salmonella enterica</strain>
    </source>
</reference>
<proteinExistence type="predicted"/>
<gene>
    <name evidence="2" type="ORF">GB173_20620</name>
</gene>
<evidence type="ECO:0000256" key="1">
    <source>
        <dbReference type="SAM" id="MobiDB-lite"/>
    </source>
</evidence>
<feature type="region of interest" description="Disordered" evidence="1">
    <location>
        <begin position="245"/>
        <end position="266"/>
    </location>
</feature>
<evidence type="ECO:0000313" key="2">
    <source>
        <dbReference type="EMBL" id="HAB2079179.1"/>
    </source>
</evidence>
<dbReference type="AlphaFoldDB" id="A0A6X8N022"/>
<reference evidence="2" key="1">
    <citation type="journal article" date="2018" name="Genome Biol.">
        <title>SKESA: strategic k-mer extension for scrupulous assemblies.</title>
        <authorList>
            <person name="Souvorov A."/>
            <person name="Agarwala R."/>
            <person name="Lipman D.J."/>
        </authorList>
    </citation>
    <scope>NUCLEOTIDE SEQUENCE</scope>
    <source>
        <strain evidence="2">Salmonella enterica</strain>
    </source>
</reference>
<protein>
    <submittedName>
        <fullName evidence="2">Uncharacterized protein</fullName>
    </submittedName>
</protein>
<name>A0A6X8N022_SALET</name>
<organism evidence="2">
    <name type="scientific">Salmonella enterica subsp. enterica serovar Give</name>
    <dbReference type="NCBI Taxonomy" id="46626"/>
    <lineage>
        <taxon>Bacteria</taxon>
        <taxon>Pseudomonadati</taxon>
        <taxon>Pseudomonadota</taxon>
        <taxon>Gammaproteobacteria</taxon>
        <taxon>Enterobacterales</taxon>
        <taxon>Enterobacteriaceae</taxon>
        <taxon>Salmonella</taxon>
    </lineage>
</organism>
<accession>A0A6X8N022</accession>
<comment type="caution">
    <text evidence="2">The sequence shown here is derived from an EMBL/GenBank/DDBJ whole genome shotgun (WGS) entry which is preliminary data.</text>
</comment>
<dbReference type="EMBL" id="DAAFYW010000008">
    <property type="protein sequence ID" value="HAB2079179.1"/>
    <property type="molecule type" value="Genomic_DNA"/>
</dbReference>